<dbReference type="InterPro" id="IPR025857">
    <property type="entry name" value="MacB_PCD"/>
</dbReference>
<feature type="transmembrane region" description="Helical" evidence="7">
    <location>
        <begin position="300"/>
        <end position="329"/>
    </location>
</feature>
<evidence type="ECO:0000313" key="11">
    <source>
        <dbReference type="Proteomes" id="UP000676194"/>
    </source>
</evidence>
<evidence type="ECO:0000256" key="3">
    <source>
        <dbReference type="ARBA" id="ARBA00022475"/>
    </source>
</evidence>
<proteinExistence type="predicted"/>
<evidence type="ECO:0000313" key="10">
    <source>
        <dbReference type="EMBL" id="QVL31023.1"/>
    </source>
</evidence>
<accession>A0A8E6B5S3</accession>
<name>A0A8E6B5S3_9BACT</name>
<protein>
    <submittedName>
        <fullName evidence="10">FtsX-like permease family protein</fullName>
    </submittedName>
</protein>
<feature type="transmembrane region" description="Helical" evidence="7">
    <location>
        <begin position="257"/>
        <end position="279"/>
    </location>
</feature>
<feature type="transmembrane region" description="Helical" evidence="7">
    <location>
        <begin position="341"/>
        <end position="365"/>
    </location>
</feature>
<dbReference type="PROSITE" id="PS51257">
    <property type="entry name" value="PROKAR_LIPOPROTEIN"/>
    <property type="match status" value="1"/>
</dbReference>
<comment type="subcellular location">
    <subcellularLocation>
        <location evidence="1">Cell membrane</location>
        <topology evidence="1">Multi-pass membrane protein</topology>
    </subcellularLocation>
</comment>
<keyword evidence="3" id="KW-1003">Cell membrane</keyword>
<evidence type="ECO:0000256" key="4">
    <source>
        <dbReference type="ARBA" id="ARBA00022692"/>
    </source>
</evidence>
<dbReference type="Proteomes" id="UP000676194">
    <property type="component" value="Chromosome"/>
</dbReference>
<evidence type="ECO:0000256" key="1">
    <source>
        <dbReference type="ARBA" id="ARBA00004651"/>
    </source>
</evidence>
<keyword evidence="11" id="KW-1185">Reference proteome</keyword>
<keyword evidence="6 7" id="KW-0472">Membrane</keyword>
<dbReference type="Pfam" id="PF02687">
    <property type="entry name" value="FtsX"/>
    <property type="match status" value="1"/>
</dbReference>
<dbReference type="Pfam" id="PF12704">
    <property type="entry name" value="MacB_PCD"/>
    <property type="match status" value="1"/>
</dbReference>
<keyword evidence="2" id="KW-0813">Transport</keyword>
<evidence type="ECO:0000259" key="9">
    <source>
        <dbReference type="Pfam" id="PF12704"/>
    </source>
</evidence>
<organism evidence="10 11">
    <name type="scientific">Telmatocola sphagniphila</name>
    <dbReference type="NCBI Taxonomy" id="1123043"/>
    <lineage>
        <taxon>Bacteria</taxon>
        <taxon>Pseudomonadati</taxon>
        <taxon>Planctomycetota</taxon>
        <taxon>Planctomycetia</taxon>
        <taxon>Gemmatales</taxon>
        <taxon>Gemmataceae</taxon>
    </lineage>
</organism>
<keyword evidence="4 7" id="KW-0812">Transmembrane</keyword>
<evidence type="ECO:0000256" key="7">
    <source>
        <dbReference type="SAM" id="Phobius"/>
    </source>
</evidence>
<dbReference type="InterPro" id="IPR003838">
    <property type="entry name" value="ABC3_permease_C"/>
</dbReference>
<dbReference type="GO" id="GO:0005886">
    <property type="term" value="C:plasma membrane"/>
    <property type="evidence" value="ECO:0007669"/>
    <property type="project" value="UniProtKB-SubCell"/>
</dbReference>
<reference evidence="10" key="1">
    <citation type="submission" date="2021-05" db="EMBL/GenBank/DDBJ databases">
        <title>Complete genome sequence of the cellulolytic planctomycete Telmatocola sphagniphila SP2T and characterization of the first cellulase from planctomycetes.</title>
        <authorList>
            <person name="Rakitin A.L."/>
            <person name="Beletsky A.V."/>
            <person name="Naumoff D.G."/>
            <person name="Kulichevskaya I.S."/>
            <person name="Mardanov A.V."/>
            <person name="Ravin N.V."/>
            <person name="Dedysh S.N."/>
        </authorList>
    </citation>
    <scope>NUCLEOTIDE SEQUENCE</scope>
    <source>
        <strain evidence="10">SP2T</strain>
    </source>
</reference>
<sequence length="379" mass="41673">MTWIAVKMLMGDRSKYFALIFGITFACFLITEQSAIFCGVMLRTTGMIRDTRGADIWVMNPEVRYFDDVKAISDNDVFRVRSVPGVAWAVNLYRGSGQAQLESGKYQQLILMGVDDSSLTGVPIDLIVGDIGDLQNPDAILVDEAGFKQMWPNEPIHTGKVIEMNDRRAVVVGVFRASQTFMTMPVVYTRFSQATLFVPPARRMMPFVLAKCEPDIPPEQVARSIHEQTGLKALTNQGFGKLTMFYYLAHTGIPVNFGTTVILAFLVGCAIAGQTFYLFTVENIKQFGALKAMGMSDRRIVGMILIQASIVGGIGFGLGIGLATLYGMFAVKSMPLLAFFLPWQVLGITALAMVFISLLASFLSIHKVLVLEPSIVFQG</sequence>
<dbReference type="PANTHER" id="PTHR43738">
    <property type="entry name" value="ABC TRANSPORTER, MEMBRANE PROTEIN"/>
    <property type="match status" value="1"/>
</dbReference>
<dbReference type="PANTHER" id="PTHR43738:SF1">
    <property type="entry name" value="HEMIN TRANSPORT SYSTEM PERMEASE PROTEIN HRTB-RELATED"/>
    <property type="match status" value="1"/>
</dbReference>
<dbReference type="RefSeq" id="WP_213494905.1">
    <property type="nucleotide sequence ID" value="NZ_CP074694.1"/>
</dbReference>
<feature type="domain" description="ABC3 transporter permease C-terminal" evidence="8">
    <location>
        <begin position="261"/>
        <end position="369"/>
    </location>
</feature>
<gene>
    <name evidence="10" type="ORF">KIH39_19525</name>
</gene>
<dbReference type="AlphaFoldDB" id="A0A8E6B5S3"/>
<dbReference type="InterPro" id="IPR051125">
    <property type="entry name" value="ABC-4/HrtB_transporter"/>
</dbReference>
<dbReference type="KEGG" id="tsph:KIH39_19525"/>
<evidence type="ECO:0000259" key="8">
    <source>
        <dbReference type="Pfam" id="PF02687"/>
    </source>
</evidence>
<feature type="domain" description="MacB-like periplasmic core" evidence="9">
    <location>
        <begin position="20"/>
        <end position="226"/>
    </location>
</feature>
<keyword evidence="5 7" id="KW-1133">Transmembrane helix</keyword>
<evidence type="ECO:0000256" key="6">
    <source>
        <dbReference type="ARBA" id="ARBA00023136"/>
    </source>
</evidence>
<evidence type="ECO:0000256" key="5">
    <source>
        <dbReference type="ARBA" id="ARBA00022989"/>
    </source>
</evidence>
<evidence type="ECO:0000256" key="2">
    <source>
        <dbReference type="ARBA" id="ARBA00022448"/>
    </source>
</evidence>
<dbReference type="EMBL" id="CP074694">
    <property type="protein sequence ID" value="QVL31023.1"/>
    <property type="molecule type" value="Genomic_DNA"/>
</dbReference>